<proteinExistence type="predicted"/>
<protein>
    <submittedName>
        <fullName evidence="1">Alkaline phosphatase</fullName>
    </submittedName>
</protein>
<dbReference type="Proteomes" id="UP000218332">
    <property type="component" value="Unassembled WGS sequence"/>
</dbReference>
<keyword evidence="2" id="KW-1185">Reference proteome</keyword>
<evidence type="ECO:0000313" key="1">
    <source>
        <dbReference type="EMBL" id="PAV26556.1"/>
    </source>
</evidence>
<dbReference type="RefSeq" id="WP_095610359.1">
    <property type="nucleotide sequence ID" value="NZ_NMPM01000020.1"/>
</dbReference>
<dbReference type="AlphaFoldDB" id="A0A2A2I5H9"/>
<gene>
    <name evidence="1" type="ORF">CF392_04940</name>
</gene>
<comment type="caution">
    <text evidence="1">The sequence shown here is derived from an EMBL/GenBank/DDBJ whole genome shotgun (WGS) entry which is preliminary data.</text>
</comment>
<name>A0A2A2I5H9_9GAMM</name>
<organism evidence="1 2">
    <name type="scientific">Tamilnaduibacter salinus</name>
    <dbReference type="NCBI Taxonomy" id="1484056"/>
    <lineage>
        <taxon>Bacteria</taxon>
        <taxon>Pseudomonadati</taxon>
        <taxon>Pseudomonadota</taxon>
        <taxon>Gammaproteobacteria</taxon>
        <taxon>Pseudomonadales</taxon>
        <taxon>Marinobacteraceae</taxon>
        <taxon>Tamilnaduibacter</taxon>
    </lineage>
</organism>
<accession>A0A2A2I5H9</accession>
<dbReference type="InterPro" id="IPR017850">
    <property type="entry name" value="Alkaline_phosphatase_core_sf"/>
</dbReference>
<dbReference type="Pfam" id="PF08665">
    <property type="entry name" value="PglZ"/>
    <property type="match status" value="1"/>
</dbReference>
<evidence type="ECO:0000313" key="2">
    <source>
        <dbReference type="Proteomes" id="UP000218332"/>
    </source>
</evidence>
<dbReference type="SUPFAM" id="SSF53649">
    <property type="entry name" value="Alkaline phosphatase-like"/>
    <property type="match status" value="1"/>
</dbReference>
<dbReference type="NCBIfam" id="NF033449">
    <property type="entry name" value="BREX_PglZ_3"/>
    <property type="match status" value="1"/>
</dbReference>
<reference evidence="1 2" key="1">
    <citation type="submission" date="2017-07" db="EMBL/GenBank/DDBJ databases">
        <title>Tamlnaduibacter salinus (Mi-7) genome sequencing.</title>
        <authorList>
            <person name="Verma A."/>
            <person name="Krishnamurthi S."/>
        </authorList>
    </citation>
    <scope>NUCLEOTIDE SEQUENCE [LARGE SCALE GENOMIC DNA]</scope>
    <source>
        <strain evidence="1 2">Mi-7</strain>
    </source>
</reference>
<sequence length="664" mass="74872">MKAWAEKILHEFPSDLSRLWIASDPDGVLLDEQILSELRERGFEVLPFEDSVAFRAEYEELYRIPWEQGDAGAAKAVVLHVQSNDLSELPWDYLRSARKVRLGLNELFPNLSYSVVQQVGSELLPDLFEAQAKYAPHPLGEAATKDFVLTHIYRLSPPLIAREEDFWRETLRLHYRDISLPVVLAEYISQVIGDNTAFKGIPIAGLLGQKDFALRTVQDSWYRYLRELGITGSRVGEGESSPHIPQVSIPFDHHDIRVIVDSMFLDGTLHPLAVNGVPYDLPEWAKAGVIQDPKAMRDLVLEGASTLSGEMPDSDSNYRDWLHFSRRFGEILSRFHSLDASRAESIRAEMRTFVQDVDERLAQWVAKHYADLPSLPIARGPIMLHHVPRYLSMKHNLNDEKIALVVFDGLALDQWVQIRESLVKACDKLMFSELSCFAWLPTLTSVSRQALFSGLRPREFPDDIESTSREPVYWKRFWQDQGVRPSDVYFQKSIKRNDDLPALEDKLSSPSVKVAGLVVDTVDEIIHGAVLGKQGVATQIANWCESGFVTRLFRYLLDNGYQVYLTADHGNAEAKGIGRINQGVGADLRGERVRTYRNETTLAETAKANPDTVHINVPGLPTDFLPLFAQGRGAFVPEGDQVVVHGGMSLEELIVPFVKVSYVN</sequence>
<dbReference type="EMBL" id="NMPM01000020">
    <property type="protein sequence ID" value="PAV26556.1"/>
    <property type="molecule type" value="Genomic_DNA"/>
</dbReference>